<proteinExistence type="predicted"/>
<dbReference type="EMBL" id="QZFU01000016">
    <property type="protein sequence ID" value="RJO76969.1"/>
    <property type="molecule type" value="Genomic_DNA"/>
</dbReference>
<keyword evidence="2" id="KW-1185">Reference proteome</keyword>
<protein>
    <submittedName>
        <fullName evidence="1">Uncharacterized protein</fullName>
    </submittedName>
</protein>
<evidence type="ECO:0000313" key="2">
    <source>
        <dbReference type="Proteomes" id="UP000266677"/>
    </source>
</evidence>
<organism evidence="1 2">
    <name type="scientific">Nocardia panacis</name>
    <dbReference type="NCBI Taxonomy" id="2340916"/>
    <lineage>
        <taxon>Bacteria</taxon>
        <taxon>Bacillati</taxon>
        <taxon>Actinomycetota</taxon>
        <taxon>Actinomycetes</taxon>
        <taxon>Mycobacteriales</taxon>
        <taxon>Nocardiaceae</taxon>
        <taxon>Nocardia</taxon>
    </lineage>
</organism>
<comment type="caution">
    <text evidence="1">The sequence shown here is derived from an EMBL/GenBank/DDBJ whole genome shotgun (WGS) entry which is preliminary data.</text>
</comment>
<sequence length="100" mass="11386">MTDATESAGTSEHRTEVDGWQAVWQLDHHCIRMMLVGKVSDATPLMSVAVPTAAPDLAQMRERFPKLSRLWEAVRHEYWAEFLTPQYHSRARMSGSSEGR</sequence>
<evidence type="ECO:0000313" key="1">
    <source>
        <dbReference type="EMBL" id="RJO76969.1"/>
    </source>
</evidence>
<dbReference type="OrthoDB" id="4562263at2"/>
<name>A0A3A4K764_9NOCA</name>
<accession>A0A3A4K764</accession>
<gene>
    <name evidence="1" type="ORF">D5S18_12245</name>
</gene>
<dbReference type="RefSeq" id="WP_120040014.1">
    <property type="nucleotide sequence ID" value="NZ_QZFU01000016.1"/>
</dbReference>
<reference evidence="1 2" key="1">
    <citation type="submission" date="2018-09" db="EMBL/GenBank/DDBJ databases">
        <title>YIM PH21274 draft genome.</title>
        <authorList>
            <person name="Miao C."/>
        </authorList>
    </citation>
    <scope>NUCLEOTIDE SEQUENCE [LARGE SCALE GENOMIC DNA]</scope>
    <source>
        <strain evidence="1 2">YIM PH 21724</strain>
    </source>
</reference>
<dbReference type="Proteomes" id="UP000266677">
    <property type="component" value="Unassembled WGS sequence"/>
</dbReference>
<dbReference type="AlphaFoldDB" id="A0A3A4K764"/>